<dbReference type="AlphaFoldDB" id="A0A254N9X0"/>
<keyword evidence="3" id="KW-1185">Reference proteome</keyword>
<dbReference type="OrthoDB" id="8906609at2"/>
<organism evidence="2 3">
    <name type="scientific">Roseateles puraquae</name>
    <dbReference type="NCBI Taxonomy" id="431059"/>
    <lineage>
        <taxon>Bacteria</taxon>
        <taxon>Pseudomonadati</taxon>
        <taxon>Pseudomonadota</taxon>
        <taxon>Betaproteobacteria</taxon>
        <taxon>Burkholderiales</taxon>
        <taxon>Sphaerotilaceae</taxon>
        <taxon>Roseateles</taxon>
    </lineage>
</organism>
<gene>
    <name evidence="2" type="ORF">CDO81_21555</name>
</gene>
<feature type="transmembrane region" description="Helical" evidence="1">
    <location>
        <begin position="54"/>
        <end position="74"/>
    </location>
</feature>
<keyword evidence="1" id="KW-1133">Transmembrane helix</keyword>
<dbReference type="Proteomes" id="UP000197446">
    <property type="component" value="Unassembled WGS sequence"/>
</dbReference>
<comment type="caution">
    <text evidence="2">The sequence shown here is derived from an EMBL/GenBank/DDBJ whole genome shotgun (WGS) entry which is preliminary data.</text>
</comment>
<evidence type="ECO:0000313" key="3">
    <source>
        <dbReference type="Proteomes" id="UP000197446"/>
    </source>
</evidence>
<keyword evidence="1" id="KW-0812">Transmembrane</keyword>
<evidence type="ECO:0000256" key="1">
    <source>
        <dbReference type="SAM" id="Phobius"/>
    </source>
</evidence>
<reference evidence="2 3" key="1">
    <citation type="journal article" date="2007" name="Int. J. Syst. Evol. Microbiol.">
        <title>Description of Pelomonas aquatica sp. nov. and Pelomonas puraquae sp. nov., isolated from industrial and haemodialysis water.</title>
        <authorList>
            <person name="Gomila M."/>
            <person name="Bowien B."/>
            <person name="Falsen E."/>
            <person name="Moore E.R."/>
            <person name="Lalucat J."/>
        </authorList>
    </citation>
    <scope>NUCLEOTIDE SEQUENCE [LARGE SCALE GENOMIC DNA]</scope>
    <source>
        <strain evidence="2 3">CCUG 52769</strain>
    </source>
</reference>
<proteinExistence type="predicted"/>
<evidence type="ECO:0000313" key="2">
    <source>
        <dbReference type="EMBL" id="OWR01923.1"/>
    </source>
</evidence>
<protein>
    <submittedName>
        <fullName evidence="2">Uncharacterized protein</fullName>
    </submittedName>
</protein>
<dbReference type="RefSeq" id="WP_088485310.1">
    <property type="nucleotide sequence ID" value="NZ_JBCNLH010000009.1"/>
</dbReference>
<keyword evidence="1" id="KW-0472">Membrane</keyword>
<name>A0A254N9X0_9BURK</name>
<dbReference type="EMBL" id="NISI01000011">
    <property type="protein sequence ID" value="OWR01923.1"/>
    <property type="molecule type" value="Genomic_DNA"/>
</dbReference>
<sequence>MIPRIPDDPGARAERKANLLLASEVMRGQAALAVDDLGERADRWAVRLMAWRNLLANPLVLATAGGGAAFFAASGPQQRSRFWRGLRWAWLAWRVWRRPR</sequence>
<accession>A0A254N9X0</accession>